<protein>
    <submittedName>
        <fullName evidence="9">Uncharacterized protein</fullName>
    </submittedName>
</protein>
<dbReference type="RefSeq" id="XP_026605826.1">
    <property type="nucleotide sequence ID" value="XM_026744960.1"/>
</dbReference>
<dbReference type="GO" id="GO:0007020">
    <property type="term" value="P:microtubule nucleation"/>
    <property type="evidence" value="ECO:0007669"/>
    <property type="project" value="InterPro"/>
</dbReference>
<evidence type="ECO:0000259" key="7">
    <source>
        <dbReference type="Pfam" id="PF04130"/>
    </source>
</evidence>
<dbReference type="Pfam" id="PF04130">
    <property type="entry name" value="GCP_C_terminal"/>
    <property type="match status" value="1"/>
</dbReference>
<evidence type="ECO:0000256" key="1">
    <source>
        <dbReference type="ARBA" id="ARBA00004245"/>
    </source>
</evidence>
<dbReference type="InterPro" id="IPR040457">
    <property type="entry name" value="GCP_C"/>
</dbReference>
<comment type="caution">
    <text evidence="9">The sequence shown here is derived from an EMBL/GenBank/DDBJ whole genome shotgun (WGS) entry which is preliminary data.</text>
</comment>
<dbReference type="EMBL" id="PVWQ01000003">
    <property type="protein sequence ID" value="RDW86302.1"/>
    <property type="molecule type" value="Genomic_DNA"/>
</dbReference>
<evidence type="ECO:0000259" key="8">
    <source>
        <dbReference type="Pfam" id="PF17681"/>
    </source>
</evidence>
<feature type="region of interest" description="Disordered" evidence="6">
    <location>
        <begin position="958"/>
        <end position="996"/>
    </location>
</feature>
<feature type="compositionally biased region" description="Basic and acidic residues" evidence="6">
    <location>
        <begin position="208"/>
        <end position="244"/>
    </location>
</feature>
<keyword evidence="3" id="KW-0963">Cytoplasm</keyword>
<gene>
    <name evidence="9" type="ORF">DSM5745_02944</name>
</gene>
<dbReference type="AlphaFoldDB" id="A0A3D8SJ53"/>
<dbReference type="GO" id="GO:0000930">
    <property type="term" value="C:gamma-tubulin complex"/>
    <property type="evidence" value="ECO:0007669"/>
    <property type="project" value="TreeGrafter"/>
</dbReference>
<keyword evidence="10" id="KW-1185">Reference proteome</keyword>
<evidence type="ECO:0000313" key="9">
    <source>
        <dbReference type="EMBL" id="RDW86302.1"/>
    </source>
</evidence>
<proteinExistence type="inferred from homology"/>
<comment type="subcellular location">
    <subcellularLocation>
        <location evidence="1">Cytoplasm</location>
        <location evidence="1">Cytoskeleton</location>
    </subcellularLocation>
</comment>
<sequence>MSTRQPARPRRIDDALSQLVDALTPPLSLSAFRDEYAGDAEEALAAAEEQRHHDFLEHAWRVLDTHTNSADNPASPSGNLGIGRRGSLAGATGAESINNASDLIKRKLLRDNASPDKAVQFSNLYSRLLTQPVLSQKWGILYLLYRLSKPEASEGLAYEDERPRSPLMDPAKLQRMLAKDQRTGSGMAASSEDDGPAVSSSASQMAARPERKTSLRRQDLERERDAEHGAAPERLRMSRQHESAGGDPRVAEYLQEPGMDEGKSRPVESGLLRDLPFNLQGLSSNDLQFMSTSTLKLPPTLPIPMVSILNTLAEPCLLYRGLSTFVEGSEGGLISQSLRAALANELRSYLGLVATLEGEIRRALAAPQELGVPKSGVTLKRCVIWTRDATMALRLMSLIVEEAKNKKGGQLISLIHGFSTSHGDPFVCNFAEKLLAHVTRPFYNMLRLWIYDGELSDPYKEFCVVEPEFRPSTDPRRIATSVWEDKYKLEDDMVPSIITKDFAKKVFLIGKSLNFIRYGCGDSGWVEAYSKEASKELRYGDTASLETSIDEAYKTTMARLIHLMDDKFKLFDHLHALKKYLLLGQGDFIALLMESLASNLDRPANSQYRHTLTAQLEHAIRASNAQYDSQDVLRRLDARMLELSHGEIGWDCFTLEYKIDAPVDVVITPWGSTQYLKVFNFLWRVKRVEFSLGSTWRRCMTGARGVLGSVDDKVGADWKRARCVIAEMIHFVCQLQYYILFEVIESSWDQLQASISKPGCTLDDLIEAHTKYLNSITHKGLLGSSTSSKAAGKPEEGFLAQLHHILKIMLAYKDAVDGLYSFSVAEFTRRQELSAKIETRTAQGQWGISERDILSSRHSQAQKLASASSSFSLTPNVGSGADGVATPSSLANHDLSADDHMLPSLRSRLRDLSLEFRSRLNTLLGDLSYQPDVDMRFLAVVMNFNEVYEPVRRRRATTISRDKERERARRRAAPSSGSEAQAQIRKEKKDASSNGQ</sequence>
<evidence type="ECO:0000256" key="3">
    <source>
        <dbReference type="ARBA" id="ARBA00022490"/>
    </source>
</evidence>
<dbReference type="GO" id="GO:0000922">
    <property type="term" value="C:spindle pole"/>
    <property type="evidence" value="ECO:0007669"/>
    <property type="project" value="InterPro"/>
</dbReference>
<feature type="region of interest" description="Disordered" evidence="6">
    <location>
        <begin position="66"/>
        <end position="86"/>
    </location>
</feature>
<evidence type="ECO:0000256" key="4">
    <source>
        <dbReference type="ARBA" id="ARBA00022701"/>
    </source>
</evidence>
<dbReference type="InterPro" id="IPR041470">
    <property type="entry name" value="GCP_N"/>
</dbReference>
<feature type="compositionally biased region" description="Polar residues" evidence="6">
    <location>
        <begin position="66"/>
        <end position="78"/>
    </location>
</feature>
<dbReference type="GO" id="GO:0043015">
    <property type="term" value="F:gamma-tubulin binding"/>
    <property type="evidence" value="ECO:0007669"/>
    <property type="project" value="InterPro"/>
</dbReference>
<dbReference type="Gene3D" id="1.20.120.1900">
    <property type="entry name" value="Gamma-tubulin complex, C-terminal domain"/>
    <property type="match status" value="1"/>
</dbReference>
<dbReference type="OrthoDB" id="5860513at2759"/>
<dbReference type="PANTHER" id="PTHR19302">
    <property type="entry name" value="GAMMA TUBULIN COMPLEX PROTEIN"/>
    <property type="match status" value="1"/>
</dbReference>
<dbReference type="GO" id="GO:0044732">
    <property type="term" value="C:mitotic spindle pole body"/>
    <property type="evidence" value="ECO:0007669"/>
    <property type="project" value="TreeGrafter"/>
</dbReference>
<dbReference type="GO" id="GO:0051225">
    <property type="term" value="P:spindle assembly"/>
    <property type="evidence" value="ECO:0007669"/>
    <property type="project" value="TreeGrafter"/>
</dbReference>
<organism evidence="9 10">
    <name type="scientific">Aspergillus mulundensis</name>
    <dbReference type="NCBI Taxonomy" id="1810919"/>
    <lineage>
        <taxon>Eukaryota</taxon>
        <taxon>Fungi</taxon>
        <taxon>Dikarya</taxon>
        <taxon>Ascomycota</taxon>
        <taxon>Pezizomycotina</taxon>
        <taxon>Eurotiomycetes</taxon>
        <taxon>Eurotiomycetidae</taxon>
        <taxon>Eurotiales</taxon>
        <taxon>Aspergillaceae</taxon>
        <taxon>Aspergillus</taxon>
        <taxon>Aspergillus subgen. Nidulantes</taxon>
    </lineage>
</organism>
<dbReference type="InterPro" id="IPR042241">
    <property type="entry name" value="GCP_C_sf"/>
</dbReference>
<keyword evidence="5" id="KW-0206">Cytoskeleton</keyword>
<evidence type="ECO:0000256" key="5">
    <source>
        <dbReference type="ARBA" id="ARBA00023212"/>
    </source>
</evidence>
<dbReference type="Proteomes" id="UP000256690">
    <property type="component" value="Unassembled WGS sequence"/>
</dbReference>
<reference evidence="9 10" key="1">
    <citation type="journal article" date="2018" name="IMA Fungus">
        <title>IMA Genome-F 9: Draft genome sequence of Annulohypoxylon stygium, Aspergillus mulundensis, Berkeleyomyces basicola (syn. Thielaviopsis basicola), Ceratocystis smalleyi, two Cercospora beticola strains, Coleophoma cylindrospora, Fusarium fracticaudum, Phialophora cf. hyalina, and Morchella septimelata.</title>
        <authorList>
            <person name="Wingfield B.D."/>
            <person name="Bills G.F."/>
            <person name="Dong Y."/>
            <person name="Huang W."/>
            <person name="Nel W.J."/>
            <person name="Swalarsk-Parry B.S."/>
            <person name="Vaghefi N."/>
            <person name="Wilken P.M."/>
            <person name="An Z."/>
            <person name="de Beer Z.W."/>
            <person name="De Vos L."/>
            <person name="Chen L."/>
            <person name="Duong T.A."/>
            <person name="Gao Y."/>
            <person name="Hammerbacher A."/>
            <person name="Kikkert J.R."/>
            <person name="Li Y."/>
            <person name="Li H."/>
            <person name="Li K."/>
            <person name="Li Q."/>
            <person name="Liu X."/>
            <person name="Ma X."/>
            <person name="Naidoo K."/>
            <person name="Pethybridge S.J."/>
            <person name="Sun J."/>
            <person name="Steenkamp E.T."/>
            <person name="van der Nest M.A."/>
            <person name="van Wyk S."/>
            <person name="Wingfield M.J."/>
            <person name="Xiong C."/>
            <person name="Yue Q."/>
            <person name="Zhang X."/>
        </authorList>
    </citation>
    <scope>NUCLEOTIDE SEQUENCE [LARGE SCALE GENOMIC DNA]</scope>
    <source>
        <strain evidence="9 10">DSM 5745</strain>
    </source>
</reference>
<feature type="region of interest" description="Disordered" evidence="6">
    <location>
        <begin position="178"/>
        <end position="248"/>
    </location>
</feature>
<dbReference type="GeneID" id="38113314"/>
<dbReference type="GO" id="GO:0051011">
    <property type="term" value="F:microtubule minus-end binding"/>
    <property type="evidence" value="ECO:0007669"/>
    <property type="project" value="TreeGrafter"/>
</dbReference>
<evidence type="ECO:0000256" key="6">
    <source>
        <dbReference type="SAM" id="MobiDB-lite"/>
    </source>
</evidence>
<evidence type="ECO:0000313" key="10">
    <source>
        <dbReference type="Proteomes" id="UP000256690"/>
    </source>
</evidence>
<accession>A0A3D8SJ53</accession>
<dbReference type="GO" id="GO:0051321">
    <property type="term" value="P:meiotic cell cycle"/>
    <property type="evidence" value="ECO:0007669"/>
    <property type="project" value="TreeGrafter"/>
</dbReference>
<dbReference type="GO" id="GO:0031122">
    <property type="term" value="P:cytoplasmic microtubule organization"/>
    <property type="evidence" value="ECO:0007669"/>
    <property type="project" value="TreeGrafter"/>
</dbReference>
<dbReference type="PANTHER" id="PTHR19302:SF14">
    <property type="entry name" value="GAMMA-TUBULIN COMPLEX COMPONENT 3"/>
    <property type="match status" value="1"/>
</dbReference>
<dbReference type="GO" id="GO:0000278">
    <property type="term" value="P:mitotic cell cycle"/>
    <property type="evidence" value="ECO:0007669"/>
    <property type="project" value="TreeGrafter"/>
</dbReference>
<dbReference type="InterPro" id="IPR007259">
    <property type="entry name" value="GCP"/>
</dbReference>
<feature type="domain" description="Gamma tubulin complex component C-terminal" evidence="7">
    <location>
        <begin position="570"/>
        <end position="948"/>
    </location>
</feature>
<dbReference type="STRING" id="1810919.A0A3D8SJ53"/>
<feature type="compositionally biased region" description="Basic and acidic residues" evidence="6">
    <location>
        <begin position="984"/>
        <end position="996"/>
    </location>
</feature>
<comment type="similarity">
    <text evidence="2">Belongs to the TUBGCP family.</text>
</comment>
<evidence type="ECO:0000256" key="2">
    <source>
        <dbReference type="ARBA" id="ARBA00010337"/>
    </source>
</evidence>
<dbReference type="GO" id="GO:0005874">
    <property type="term" value="C:microtubule"/>
    <property type="evidence" value="ECO:0007669"/>
    <property type="project" value="UniProtKB-KW"/>
</dbReference>
<feature type="domain" description="Gamma tubulin complex component protein N-terminal" evidence="8">
    <location>
        <begin position="272"/>
        <end position="567"/>
    </location>
</feature>
<name>A0A3D8SJ53_9EURO</name>
<dbReference type="Pfam" id="PF17681">
    <property type="entry name" value="GCP_N_terminal"/>
    <property type="match status" value="1"/>
</dbReference>
<keyword evidence="4" id="KW-0493">Microtubule</keyword>